<evidence type="ECO:0000313" key="4">
    <source>
        <dbReference type="RefSeq" id="XP_010934807.1"/>
    </source>
</evidence>
<feature type="region of interest" description="Disordered" evidence="1">
    <location>
        <begin position="74"/>
        <end position="129"/>
    </location>
</feature>
<evidence type="ECO:0000256" key="1">
    <source>
        <dbReference type="SAM" id="MobiDB-lite"/>
    </source>
</evidence>
<accession>A0A6I9RYV4</accession>
<evidence type="ECO:0000313" key="2">
    <source>
        <dbReference type="Proteomes" id="UP000504607"/>
    </source>
</evidence>
<reference evidence="3 4" key="1">
    <citation type="submission" date="2025-04" db="UniProtKB">
        <authorList>
            <consortium name="RefSeq"/>
        </authorList>
    </citation>
    <scope>IDENTIFICATION</scope>
</reference>
<dbReference type="PANTHER" id="PTHR35741">
    <property type="entry name" value="FACTOR CWC22-LIKE PROTEIN, PUTATIVE (DUF3245)-RELATED"/>
    <property type="match status" value="1"/>
</dbReference>
<feature type="compositionally biased region" description="Basic and acidic residues" evidence="1">
    <location>
        <begin position="74"/>
        <end position="97"/>
    </location>
</feature>
<gene>
    <name evidence="3 4" type="primary">LOC105054874</name>
</gene>
<dbReference type="RefSeq" id="XP_010934806.1">
    <property type="nucleotide sequence ID" value="XM_010936504.1"/>
</dbReference>
<dbReference type="AlphaFoldDB" id="A0A6I9RYV4"/>
<dbReference type="GeneID" id="105054874"/>
<keyword evidence="2" id="KW-1185">Reference proteome</keyword>
<protein>
    <submittedName>
        <fullName evidence="3 4">Uncharacterized protein LOC105054874</fullName>
    </submittedName>
</protein>
<dbReference type="InterPro" id="IPR021641">
    <property type="entry name" value="DUF3245"/>
</dbReference>
<name>A0A6I9RYV4_ELAGV</name>
<dbReference type="PANTHER" id="PTHR35741:SF1">
    <property type="entry name" value="FACTOR CWC22-LIKE PROTEIN, PUTATIVE (DUF3245)-RELATED"/>
    <property type="match status" value="1"/>
</dbReference>
<evidence type="ECO:0000313" key="3">
    <source>
        <dbReference type="RefSeq" id="XP_010934806.1"/>
    </source>
</evidence>
<organism evidence="2 4">
    <name type="scientific">Elaeis guineensis var. tenera</name>
    <name type="common">Oil palm</name>
    <dbReference type="NCBI Taxonomy" id="51953"/>
    <lineage>
        <taxon>Eukaryota</taxon>
        <taxon>Viridiplantae</taxon>
        <taxon>Streptophyta</taxon>
        <taxon>Embryophyta</taxon>
        <taxon>Tracheophyta</taxon>
        <taxon>Spermatophyta</taxon>
        <taxon>Magnoliopsida</taxon>
        <taxon>Liliopsida</taxon>
        <taxon>Arecaceae</taxon>
        <taxon>Arecoideae</taxon>
        <taxon>Cocoseae</taxon>
        <taxon>Elaeidinae</taxon>
        <taxon>Elaeis</taxon>
    </lineage>
</organism>
<dbReference type="KEGG" id="egu:105054874"/>
<dbReference type="OrthoDB" id="1908779at2759"/>
<dbReference type="Proteomes" id="UP000504607">
    <property type="component" value="Chromosome 12"/>
</dbReference>
<sequence>MATEAKKKVVPRVVKLDKALKLAEAWVNNMSVSATGEPIEREFEGRPSRLGLGAKVTPRATVVASTDPVERKLLGKLNAKKEQASKNLEIEESRHNEEDTDEPESRTNAFAKKRTMPQTLSLHSTKKSK</sequence>
<dbReference type="RefSeq" id="XP_010934807.1">
    <property type="nucleotide sequence ID" value="XM_010936505.2"/>
</dbReference>
<dbReference type="Pfam" id="PF11595">
    <property type="entry name" value="DUF3245"/>
    <property type="match status" value="1"/>
</dbReference>
<proteinExistence type="predicted"/>